<dbReference type="AlphaFoldDB" id="A0A699I571"/>
<feature type="compositionally biased region" description="Basic and acidic residues" evidence="1">
    <location>
        <begin position="125"/>
        <end position="136"/>
    </location>
</feature>
<comment type="caution">
    <text evidence="2">The sequence shown here is derived from an EMBL/GenBank/DDBJ whole genome shotgun (WGS) entry which is preliminary data.</text>
</comment>
<feature type="compositionally biased region" description="Acidic residues" evidence="1">
    <location>
        <begin position="80"/>
        <end position="104"/>
    </location>
</feature>
<dbReference type="EMBL" id="BKCJ010246245">
    <property type="protein sequence ID" value="GEZ15142.1"/>
    <property type="molecule type" value="Genomic_DNA"/>
</dbReference>
<feature type="region of interest" description="Disordered" evidence="1">
    <location>
        <begin position="124"/>
        <end position="193"/>
    </location>
</feature>
<sequence>MCYGDQVANVPNKLKKDVVPRKIRYLTVAEEAVVAVANMYNEWGHKLKGHAVEDPADAASDATLYSSNSDKPEGSANETGDADESDMDLSDDNLLRDDDDDDDASKENSLSYNISLTNLTSIQSKEADAKGKKEYEEVQLQEGNHQDALDAQAAQSSFHKRSHDNQDPPNNREGENKKKRRKDVSEPSSRSST</sequence>
<evidence type="ECO:0000256" key="1">
    <source>
        <dbReference type="SAM" id="MobiDB-lite"/>
    </source>
</evidence>
<organism evidence="2">
    <name type="scientific">Tanacetum cinerariifolium</name>
    <name type="common">Dalmatian daisy</name>
    <name type="synonym">Chrysanthemum cinerariifolium</name>
    <dbReference type="NCBI Taxonomy" id="118510"/>
    <lineage>
        <taxon>Eukaryota</taxon>
        <taxon>Viridiplantae</taxon>
        <taxon>Streptophyta</taxon>
        <taxon>Embryophyta</taxon>
        <taxon>Tracheophyta</taxon>
        <taxon>Spermatophyta</taxon>
        <taxon>Magnoliopsida</taxon>
        <taxon>eudicotyledons</taxon>
        <taxon>Gunneridae</taxon>
        <taxon>Pentapetalae</taxon>
        <taxon>asterids</taxon>
        <taxon>campanulids</taxon>
        <taxon>Asterales</taxon>
        <taxon>Asteraceae</taxon>
        <taxon>Asteroideae</taxon>
        <taxon>Anthemideae</taxon>
        <taxon>Anthemidinae</taxon>
        <taxon>Tanacetum</taxon>
    </lineage>
</organism>
<protein>
    <submittedName>
        <fullName evidence="2">Uncharacterized protein</fullName>
    </submittedName>
</protein>
<evidence type="ECO:0000313" key="2">
    <source>
        <dbReference type="EMBL" id="GEZ15142.1"/>
    </source>
</evidence>
<proteinExistence type="predicted"/>
<gene>
    <name evidence="2" type="ORF">Tci_487115</name>
</gene>
<accession>A0A699I571</accession>
<name>A0A699I571_TANCI</name>
<reference evidence="2" key="1">
    <citation type="journal article" date="2019" name="Sci. Rep.">
        <title>Draft genome of Tanacetum cinerariifolium, the natural source of mosquito coil.</title>
        <authorList>
            <person name="Yamashiro T."/>
            <person name="Shiraishi A."/>
            <person name="Satake H."/>
            <person name="Nakayama K."/>
        </authorList>
    </citation>
    <scope>NUCLEOTIDE SEQUENCE</scope>
</reference>
<feature type="compositionally biased region" description="Basic and acidic residues" evidence="1">
    <location>
        <begin position="163"/>
        <end position="176"/>
    </location>
</feature>
<feature type="region of interest" description="Disordered" evidence="1">
    <location>
        <begin position="60"/>
        <end position="109"/>
    </location>
</feature>